<evidence type="ECO:0000313" key="3">
    <source>
        <dbReference type="Proteomes" id="UP000054926"/>
    </source>
</evidence>
<dbReference type="AlphaFoldDB" id="A0A0W0ZFT4"/>
<dbReference type="EMBL" id="LNYY01000019">
    <property type="protein sequence ID" value="KTD67742.1"/>
    <property type="molecule type" value="Genomic_DNA"/>
</dbReference>
<gene>
    <name evidence="2" type="ORF">Lste_0900</name>
</gene>
<sequence>MMSKNANGAKNPSDASKKWSFLDTSKRVLDEEKSLKNSEDKEKAKNKGKTISSSDNIVEVEPDINQLFQHK</sequence>
<dbReference type="Proteomes" id="UP000054926">
    <property type="component" value="Unassembled WGS sequence"/>
</dbReference>
<dbReference type="PATRIC" id="fig|947033.5.peg.961"/>
<feature type="compositionally biased region" description="Polar residues" evidence="1">
    <location>
        <begin position="1"/>
        <end position="14"/>
    </location>
</feature>
<dbReference type="RefSeq" id="WP_058509890.1">
    <property type="nucleotide sequence ID" value="NZ_LNYY01000019.1"/>
</dbReference>
<evidence type="ECO:0000256" key="1">
    <source>
        <dbReference type="SAM" id="MobiDB-lite"/>
    </source>
</evidence>
<keyword evidence="3" id="KW-1185">Reference proteome</keyword>
<reference evidence="2 3" key="1">
    <citation type="submission" date="2015-11" db="EMBL/GenBank/DDBJ databases">
        <title>Genomic analysis of 38 Legionella species identifies large and diverse effector repertoires.</title>
        <authorList>
            <person name="Burstein D."/>
            <person name="Amaro F."/>
            <person name="Zusman T."/>
            <person name="Lifshitz Z."/>
            <person name="Cohen O."/>
            <person name="Gilbert J.A."/>
            <person name="Pupko T."/>
            <person name="Shuman H.A."/>
            <person name="Segal G."/>
        </authorList>
    </citation>
    <scope>NUCLEOTIDE SEQUENCE [LARGE SCALE GENOMIC DNA]</scope>
    <source>
        <strain evidence="2 3">IMVS3376</strain>
    </source>
</reference>
<accession>A0A0W0ZFT4</accession>
<protein>
    <submittedName>
        <fullName evidence="2">Uncharacterized protein</fullName>
    </submittedName>
</protein>
<proteinExistence type="predicted"/>
<comment type="caution">
    <text evidence="2">The sequence shown here is derived from an EMBL/GenBank/DDBJ whole genome shotgun (WGS) entry which is preliminary data.</text>
</comment>
<feature type="region of interest" description="Disordered" evidence="1">
    <location>
        <begin position="1"/>
        <end position="57"/>
    </location>
</feature>
<organism evidence="2 3">
    <name type="scientific">Legionella steelei</name>
    <dbReference type="NCBI Taxonomy" id="947033"/>
    <lineage>
        <taxon>Bacteria</taxon>
        <taxon>Pseudomonadati</taxon>
        <taxon>Pseudomonadota</taxon>
        <taxon>Gammaproteobacteria</taxon>
        <taxon>Legionellales</taxon>
        <taxon>Legionellaceae</taxon>
        <taxon>Legionella</taxon>
    </lineage>
</organism>
<feature type="compositionally biased region" description="Basic and acidic residues" evidence="1">
    <location>
        <begin position="24"/>
        <end position="45"/>
    </location>
</feature>
<name>A0A0W0ZFT4_9GAMM</name>
<evidence type="ECO:0000313" key="2">
    <source>
        <dbReference type="EMBL" id="KTD67742.1"/>
    </source>
</evidence>